<name>A0A131XQM2_IXORI</name>
<evidence type="ECO:0000313" key="1">
    <source>
        <dbReference type="EMBL" id="JAP68672.1"/>
    </source>
</evidence>
<proteinExistence type="evidence at transcript level"/>
<sequence length="88" mass="9928">KNGMRNLLAAGPSFSHLGKVSTAVGWQHLTCFPHLGKDVDKNRLATGSFFTWGKMYWQVPFFTWGRIGKKCVGMSNFFLPRTGTEMGW</sequence>
<reference evidence="1" key="1">
    <citation type="submission" date="2016-02" db="EMBL/GenBank/DDBJ databases">
        <title>RNAseq analyses of the midgut from blood- or serum-fed Ixodes ricinus ticks.</title>
        <authorList>
            <person name="Perner J."/>
            <person name="Provaznik J."/>
            <person name="Schrenkova J."/>
            <person name="Urbanova V."/>
            <person name="Ribeiro J.M."/>
            <person name="Kopacek P."/>
        </authorList>
    </citation>
    <scope>NUCLEOTIDE SEQUENCE</scope>
    <source>
        <tissue evidence="1">Gut</tissue>
    </source>
</reference>
<feature type="non-terminal residue" evidence="1">
    <location>
        <position position="1"/>
    </location>
</feature>
<protein>
    <submittedName>
        <fullName evidence="1">Uncharacterized protein</fullName>
    </submittedName>
</protein>
<organism evidence="1">
    <name type="scientific">Ixodes ricinus</name>
    <name type="common">Common tick</name>
    <name type="synonym">Acarus ricinus</name>
    <dbReference type="NCBI Taxonomy" id="34613"/>
    <lineage>
        <taxon>Eukaryota</taxon>
        <taxon>Metazoa</taxon>
        <taxon>Ecdysozoa</taxon>
        <taxon>Arthropoda</taxon>
        <taxon>Chelicerata</taxon>
        <taxon>Arachnida</taxon>
        <taxon>Acari</taxon>
        <taxon>Parasitiformes</taxon>
        <taxon>Ixodida</taxon>
        <taxon>Ixodoidea</taxon>
        <taxon>Ixodidae</taxon>
        <taxon>Ixodinae</taxon>
        <taxon>Ixodes</taxon>
    </lineage>
</organism>
<dbReference type="EMBL" id="GEFM01007124">
    <property type="protein sequence ID" value="JAP68672.1"/>
    <property type="molecule type" value="mRNA"/>
</dbReference>
<accession>A0A131XQM2</accession>
<dbReference type="AlphaFoldDB" id="A0A131XQM2"/>